<feature type="binding site" evidence="12">
    <location>
        <position position="485"/>
    </location>
    <ligand>
        <name>Zn(2+)</name>
        <dbReference type="ChEBI" id="CHEBI:29105"/>
        <label>2</label>
    </ligand>
</feature>
<comment type="function">
    <text evidence="12">Initiates the restart of stalled replication forks, which reloads the replicative helicase on sites other than the origin of replication. Recognizes and binds to abandoned replication forks and remodels them to uncover a helicase loading site. Promotes assembly of the primosome at these replication forks.</text>
</comment>
<dbReference type="GO" id="GO:1990077">
    <property type="term" value="C:primosome complex"/>
    <property type="evidence" value="ECO:0007669"/>
    <property type="project" value="UniProtKB-UniRule"/>
</dbReference>
<organism evidence="15 16">
    <name type="scientific">Albimonas donghaensis</name>
    <dbReference type="NCBI Taxonomy" id="356660"/>
    <lineage>
        <taxon>Bacteria</taxon>
        <taxon>Pseudomonadati</taxon>
        <taxon>Pseudomonadota</taxon>
        <taxon>Alphaproteobacteria</taxon>
        <taxon>Rhodobacterales</taxon>
        <taxon>Paracoccaceae</taxon>
        <taxon>Albimonas</taxon>
    </lineage>
</organism>
<dbReference type="Pfam" id="PF17764">
    <property type="entry name" value="PriA_3primeBD"/>
    <property type="match status" value="1"/>
</dbReference>
<dbReference type="GO" id="GO:0006269">
    <property type="term" value="P:DNA replication, synthesis of primer"/>
    <property type="evidence" value="ECO:0007669"/>
    <property type="project" value="UniProtKB-KW"/>
</dbReference>
<evidence type="ECO:0000256" key="7">
    <source>
        <dbReference type="ARBA" id="ARBA00022833"/>
    </source>
</evidence>
<dbReference type="PROSITE" id="PS51192">
    <property type="entry name" value="HELICASE_ATP_BIND_1"/>
    <property type="match status" value="1"/>
</dbReference>
<dbReference type="InterPro" id="IPR001650">
    <property type="entry name" value="Helicase_C-like"/>
</dbReference>
<keyword evidence="2 12" id="KW-0235">DNA replication</keyword>
<dbReference type="Pfam" id="PF00270">
    <property type="entry name" value="DEAD"/>
    <property type="match status" value="1"/>
</dbReference>
<keyword evidence="3 12" id="KW-0479">Metal-binding</keyword>
<dbReference type="GO" id="GO:0003677">
    <property type="term" value="F:DNA binding"/>
    <property type="evidence" value="ECO:0007669"/>
    <property type="project" value="UniProtKB-UniRule"/>
</dbReference>
<evidence type="ECO:0000256" key="8">
    <source>
        <dbReference type="ARBA" id="ARBA00022840"/>
    </source>
</evidence>
<dbReference type="GO" id="GO:0005524">
    <property type="term" value="F:ATP binding"/>
    <property type="evidence" value="ECO:0007669"/>
    <property type="project" value="UniProtKB-UniRule"/>
</dbReference>
<dbReference type="InterPro" id="IPR040498">
    <property type="entry name" value="PriA_CRR"/>
</dbReference>
<evidence type="ECO:0000256" key="3">
    <source>
        <dbReference type="ARBA" id="ARBA00022723"/>
    </source>
</evidence>
<dbReference type="FunFam" id="3.40.50.300:FF:000489">
    <property type="entry name" value="Primosome assembly protein PriA"/>
    <property type="match status" value="1"/>
</dbReference>
<dbReference type="Pfam" id="PF18319">
    <property type="entry name" value="Zn_ribbon_PriA"/>
    <property type="match status" value="1"/>
</dbReference>
<keyword evidence="10 12" id="KW-0413">Isomerase</keyword>
<evidence type="ECO:0000256" key="12">
    <source>
        <dbReference type="HAMAP-Rule" id="MF_00983"/>
    </source>
</evidence>
<evidence type="ECO:0000256" key="5">
    <source>
        <dbReference type="ARBA" id="ARBA00022801"/>
    </source>
</evidence>
<keyword evidence="5 12" id="KW-0378">Hydrolase</keyword>
<feature type="binding site" evidence="12">
    <location>
        <position position="458"/>
    </location>
    <ligand>
        <name>Zn(2+)</name>
        <dbReference type="ChEBI" id="CHEBI:29105"/>
        <label>1</label>
    </ligand>
</feature>
<comment type="similarity">
    <text evidence="12">Belongs to the helicase family. PriA subfamily.</text>
</comment>
<feature type="region of interest" description="Disordered" evidence="13">
    <location>
        <begin position="1"/>
        <end position="27"/>
    </location>
</feature>
<dbReference type="PANTHER" id="PTHR30580:SF0">
    <property type="entry name" value="PRIMOSOMAL PROTEIN N"/>
    <property type="match status" value="1"/>
</dbReference>
<gene>
    <name evidence="12" type="primary">priA</name>
    <name evidence="15" type="ORF">SAMN05444336_103444</name>
</gene>
<evidence type="ECO:0000256" key="9">
    <source>
        <dbReference type="ARBA" id="ARBA00023125"/>
    </source>
</evidence>
<dbReference type="InterPro" id="IPR041222">
    <property type="entry name" value="PriA_3primeBD"/>
</dbReference>
<dbReference type="GO" id="GO:0016887">
    <property type="term" value="F:ATP hydrolysis activity"/>
    <property type="evidence" value="ECO:0007669"/>
    <property type="project" value="RHEA"/>
</dbReference>
<dbReference type="InterPro" id="IPR027417">
    <property type="entry name" value="P-loop_NTPase"/>
</dbReference>
<evidence type="ECO:0000256" key="4">
    <source>
        <dbReference type="ARBA" id="ARBA00022741"/>
    </source>
</evidence>
<evidence type="ECO:0000313" key="15">
    <source>
        <dbReference type="EMBL" id="SDX14869.1"/>
    </source>
</evidence>
<comment type="cofactor">
    <cofactor evidence="12">
        <name>Zn(2+)</name>
        <dbReference type="ChEBI" id="CHEBI:29105"/>
    </cofactor>
    <text evidence="12">Binds 2 zinc ions per subunit.</text>
</comment>
<comment type="catalytic activity">
    <reaction evidence="11 12">
        <text>ATP + H2O = ADP + phosphate + H(+)</text>
        <dbReference type="Rhea" id="RHEA:13065"/>
        <dbReference type="ChEBI" id="CHEBI:15377"/>
        <dbReference type="ChEBI" id="CHEBI:15378"/>
        <dbReference type="ChEBI" id="CHEBI:30616"/>
        <dbReference type="ChEBI" id="CHEBI:43474"/>
        <dbReference type="ChEBI" id="CHEBI:456216"/>
        <dbReference type="EC" id="5.6.2.4"/>
    </reaction>
</comment>
<evidence type="ECO:0000256" key="13">
    <source>
        <dbReference type="SAM" id="MobiDB-lite"/>
    </source>
</evidence>
<dbReference type="STRING" id="356660.SAMN05444336_103444"/>
<feature type="binding site" evidence="12">
    <location>
        <position position="467"/>
    </location>
    <ligand>
        <name>Zn(2+)</name>
        <dbReference type="ChEBI" id="CHEBI:29105"/>
        <label>2</label>
    </ligand>
</feature>
<dbReference type="CDD" id="cd17929">
    <property type="entry name" value="DEXHc_priA"/>
    <property type="match status" value="1"/>
</dbReference>
<dbReference type="GO" id="GO:0043138">
    <property type="term" value="F:3'-5' DNA helicase activity"/>
    <property type="evidence" value="ECO:0007669"/>
    <property type="project" value="UniProtKB-EC"/>
</dbReference>
<evidence type="ECO:0000256" key="2">
    <source>
        <dbReference type="ARBA" id="ARBA00022705"/>
    </source>
</evidence>
<evidence type="ECO:0000256" key="11">
    <source>
        <dbReference type="ARBA" id="ARBA00048988"/>
    </source>
</evidence>
<dbReference type="HAMAP" id="MF_00983">
    <property type="entry name" value="PriA"/>
    <property type="match status" value="1"/>
</dbReference>
<feature type="binding site" evidence="12">
    <location>
        <position position="498"/>
    </location>
    <ligand>
        <name>Zn(2+)</name>
        <dbReference type="ChEBI" id="CHEBI:29105"/>
        <label>1</label>
    </ligand>
</feature>
<dbReference type="GO" id="GO:0006302">
    <property type="term" value="P:double-strand break repair"/>
    <property type="evidence" value="ECO:0007669"/>
    <property type="project" value="InterPro"/>
</dbReference>
<dbReference type="SUPFAM" id="SSF52540">
    <property type="entry name" value="P-loop containing nucleoside triphosphate hydrolases"/>
    <property type="match status" value="2"/>
</dbReference>
<name>A0A1H2ZDP0_9RHOB</name>
<protein>
    <recommendedName>
        <fullName evidence="12">Replication restart protein PriA</fullName>
    </recommendedName>
    <alternativeName>
        <fullName evidence="12">ATP-dependent DNA helicase PriA</fullName>
        <ecNumber evidence="12">5.6.2.4</ecNumber>
    </alternativeName>
    <alternativeName>
        <fullName evidence="12">DNA 3'-5' helicase PriA</fullName>
    </alternativeName>
</protein>
<feature type="domain" description="Helicase ATP-binding" evidence="14">
    <location>
        <begin position="228"/>
        <end position="394"/>
    </location>
</feature>
<dbReference type="NCBIfam" id="NF004070">
    <property type="entry name" value="PRK05580.2-2"/>
    <property type="match status" value="1"/>
</dbReference>
<dbReference type="SMART" id="SM00487">
    <property type="entry name" value="DEXDc"/>
    <property type="match status" value="1"/>
</dbReference>
<dbReference type="InterPro" id="IPR014001">
    <property type="entry name" value="Helicase_ATP-bd"/>
</dbReference>
<comment type="subunit">
    <text evidence="12">Component of the replication restart primosome.</text>
</comment>
<dbReference type="EMBL" id="FNMZ01000003">
    <property type="protein sequence ID" value="SDX14869.1"/>
    <property type="molecule type" value="Genomic_DNA"/>
</dbReference>
<feature type="region of interest" description="Disordered" evidence="13">
    <location>
        <begin position="125"/>
        <end position="148"/>
    </location>
</feature>
<dbReference type="SMART" id="SM00490">
    <property type="entry name" value="HELICc"/>
    <property type="match status" value="1"/>
</dbReference>
<dbReference type="Gene3D" id="3.40.50.300">
    <property type="entry name" value="P-loop containing nucleotide triphosphate hydrolases"/>
    <property type="match status" value="2"/>
</dbReference>
<dbReference type="InterPro" id="IPR041236">
    <property type="entry name" value="PriA_C"/>
</dbReference>
<dbReference type="AlphaFoldDB" id="A0A1H2ZDP0"/>
<dbReference type="Pfam" id="PF18074">
    <property type="entry name" value="PriA_C"/>
    <property type="match status" value="1"/>
</dbReference>
<feature type="binding site" evidence="12">
    <location>
        <position position="455"/>
    </location>
    <ligand>
        <name>Zn(2+)</name>
        <dbReference type="ChEBI" id="CHEBI:29105"/>
        <label>1</label>
    </ligand>
</feature>
<feature type="binding site" evidence="12">
    <location>
        <position position="482"/>
    </location>
    <ligand>
        <name>Zn(2+)</name>
        <dbReference type="ChEBI" id="CHEBI:29105"/>
        <label>2</label>
    </ligand>
</feature>
<feature type="binding site" evidence="12">
    <location>
        <position position="495"/>
    </location>
    <ligand>
        <name>Zn(2+)</name>
        <dbReference type="ChEBI" id="CHEBI:29105"/>
        <label>1</label>
    </ligand>
</feature>
<accession>A0A1H2ZDP0</accession>
<dbReference type="InterPro" id="IPR011545">
    <property type="entry name" value="DEAD/DEAH_box_helicase_dom"/>
</dbReference>
<keyword evidence="6 12" id="KW-0347">Helicase</keyword>
<dbReference type="GO" id="GO:0006310">
    <property type="term" value="P:DNA recombination"/>
    <property type="evidence" value="ECO:0007669"/>
    <property type="project" value="InterPro"/>
</dbReference>
<evidence type="ECO:0000256" key="6">
    <source>
        <dbReference type="ARBA" id="ARBA00022806"/>
    </source>
</evidence>
<sequence length="748" mass="79598">MTDSGLFGWMDGEDGSEPGPDGRFPPGAPVAVLVPAPLDRTLDYLAPPEGCGPGDWVEVALGPRPMMGICWGPGSGDYPVAKLRPAIRRLDLPPLGAPTRAFLEKAADYTLTEFGMMARLASRAPGLRAPPGTRKVLRRGTGEPPKMTPARARVLDVLDAHGGLPFGPTELAREAGVTASVLKGLEASGAIVAEVEPRDAPYARLNPHHPGAALSEGQAAAAEALRASVASGAYSTTLLRGVTGSGKTEVYLEAVAECLAQGRQALVLLPEIALTAAFLARFADRFGAPPAEWHSAVTEGERRRCWRAAASGEAQVVVGARSALFLPFADLGLVVVDEEHDGAYKQEDGALYHARDMAVLRASLNRGTVVLASATPSLETWANAEAGKYARLDLPERFGVAVLPEIRAIDMRVHAPPTGHWISDPLAQAVAARLARGEQALLFLNRRGYAPLTLCRACGDPVSCPHCDAWLVEHRWRDRLVCHQCGFESAVPKACPSCKREDKLALIGPGVERLAEEAAARFPQARVAILSSDMMESAADLKARVAAVAAGEADLVIGTQLVAKGHNFPLLTLVGVVDADLGLRGGDLRAGERTFQLMRQVSGRAGRADLPGEALLQTYAPEHPAIEAILSGEEETFLREEAERRREAGAPPYGRYAAVIVSGTDEGRVWRTAEALSREAALLTPAGAELLGPAPAPIYRIRGRFRVRLLAKAPRGPALQPALRTWRASVKPEAGVMVRIDMDPQSFL</sequence>
<feature type="binding site" evidence="12">
    <location>
        <position position="464"/>
    </location>
    <ligand>
        <name>Zn(2+)</name>
        <dbReference type="ChEBI" id="CHEBI:29105"/>
        <label>2</label>
    </ligand>
</feature>
<keyword evidence="7 12" id="KW-0862">Zinc</keyword>
<dbReference type="GO" id="GO:0006270">
    <property type="term" value="P:DNA replication initiation"/>
    <property type="evidence" value="ECO:0007669"/>
    <property type="project" value="TreeGrafter"/>
</dbReference>
<keyword evidence="8 12" id="KW-0067">ATP-binding</keyword>
<dbReference type="PANTHER" id="PTHR30580">
    <property type="entry name" value="PRIMOSOMAL PROTEIN N"/>
    <property type="match status" value="1"/>
</dbReference>
<reference evidence="15 16" key="1">
    <citation type="submission" date="2016-10" db="EMBL/GenBank/DDBJ databases">
        <authorList>
            <person name="de Groot N.N."/>
        </authorList>
    </citation>
    <scope>NUCLEOTIDE SEQUENCE [LARGE SCALE GENOMIC DNA]</scope>
    <source>
        <strain evidence="15 16">DSM 17890</strain>
    </source>
</reference>
<keyword evidence="16" id="KW-1185">Reference proteome</keyword>
<dbReference type="NCBIfam" id="TIGR00595">
    <property type="entry name" value="priA"/>
    <property type="match status" value="1"/>
</dbReference>
<evidence type="ECO:0000313" key="16">
    <source>
        <dbReference type="Proteomes" id="UP000199118"/>
    </source>
</evidence>
<dbReference type="GO" id="GO:0008270">
    <property type="term" value="F:zinc ion binding"/>
    <property type="evidence" value="ECO:0007669"/>
    <property type="project" value="UniProtKB-UniRule"/>
</dbReference>
<dbReference type="Proteomes" id="UP000199118">
    <property type="component" value="Unassembled WGS sequence"/>
</dbReference>
<evidence type="ECO:0000259" key="14">
    <source>
        <dbReference type="PROSITE" id="PS51192"/>
    </source>
</evidence>
<dbReference type="EC" id="5.6.2.4" evidence="12"/>
<keyword evidence="4 12" id="KW-0547">Nucleotide-binding</keyword>
<dbReference type="InterPro" id="IPR005259">
    <property type="entry name" value="PriA"/>
</dbReference>
<proteinExistence type="inferred from homology"/>
<evidence type="ECO:0000256" key="1">
    <source>
        <dbReference type="ARBA" id="ARBA00022515"/>
    </source>
</evidence>
<dbReference type="InterPro" id="IPR042115">
    <property type="entry name" value="PriA_3primeBD_sf"/>
</dbReference>
<comment type="catalytic activity">
    <reaction evidence="12">
        <text>Couples ATP hydrolysis with the unwinding of duplex DNA by translocating in the 3'-5' direction.</text>
        <dbReference type="EC" id="5.6.2.4"/>
    </reaction>
</comment>
<keyword evidence="9 12" id="KW-0238">DNA-binding</keyword>
<evidence type="ECO:0000256" key="10">
    <source>
        <dbReference type="ARBA" id="ARBA00023235"/>
    </source>
</evidence>
<keyword evidence="1 12" id="KW-0639">Primosome</keyword>
<dbReference type="Gene3D" id="3.40.1440.60">
    <property type="entry name" value="PriA, 3(prime) DNA-binding domain"/>
    <property type="match status" value="1"/>
</dbReference>